<evidence type="ECO:0000313" key="2">
    <source>
        <dbReference type="EMBL" id="CAG9335426.1"/>
    </source>
</evidence>
<dbReference type="AlphaFoldDB" id="A0AAU9KB35"/>
<dbReference type="InterPro" id="IPR010920">
    <property type="entry name" value="LSM_dom_sf"/>
</dbReference>
<dbReference type="Pfam" id="PF01423">
    <property type="entry name" value="LSM"/>
    <property type="match status" value="1"/>
</dbReference>
<sequence>MEMESATQAISSLNIEEDEELSWIQHKVLNNTLRITLTDTRKIQGKLQCLDHLGNIVLTEAVEHIPNFNIQRNVGSVIIPSKAIEKIELENID</sequence>
<dbReference type="Gene3D" id="2.30.30.100">
    <property type="match status" value="1"/>
</dbReference>
<dbReference type="GO" id="GO:0031417">
    <property type="term" value="C:NatC complex"/>
    <property type="evidence" value="ECO:0007669"/>
    <property type="project" value="InterPro"/>
</dbReference>
<dbReference type="SUPFAM" id="SSF50182">
    <property type="entry name" value="Sm-like ribonucleoproteins"/>
    <property type="match status" value="1"/>
</dbReference>
<gene>
    <name evidence="2" type="ORF">BSTOLATCC_MIC63899</name>
</gene>
<dbReference type="SMART" id="SM00651">
    <property type="entry name" value="Sm"/>
    <property type="match status" value="1"/>
</dbReference>
<name>A0AAU9KB35_9CILI</name>
<dbReference type="InterPro" id="IPR034110">
    <property type="entry name" value="LSMD1_Sm"/>
</dbReference>
<organism evidence="2 3">
    <name type="scientific">Blepharisma stoltei</name>
    <dbReference type="NCBI Taxonomy" id="1481888"/>
    <lineage>
        <taxon>Eukaryota</taxon>
        <taxon>Sar</taxon>
        <taxon>Alveolata</taxon>
        <taxon>Ciliophora</taxon>
        <taxon>Postciliodesmatophora</taxon>
        <taxon>Heterotrichea</taxon>
        <taxon>Heterotrichida</taxon>
        <taxon>Blepharismidae</taxon>
        <taxon>Blepharisma</taxon>
    </lineage>
</organism>
<keyword evidence="3" id="KW-1185">Reference proteome</keyword>
<feature type="domain" description="Sm" evidence="1">
    <location>
        <begin position="23"/>
        <end position="89"/>
    </location>
</feature>
<dbReference type="InterPro" id="IPR001163">
    <property type="entry name" value="Sm_dom_euk/arc"/>
</dbReference>
<dbReference type="Proteomes" id="UP001162131">
    <property type="component" value="Unassembled WGS sequence"/>
</dbReference>
<evidence type="ECO:0000313" key="3">
    <source>
        <dbReference type="Proteomes" id="UP001162131"/>
    </source>
</evidence>
<reference evidence="2" key="1">
    <citation type="submission" date="2021-09" db="EMBL/GenBank/DDBJ databases">
        <authorList>
            <consortium name="AG Swart"/>
            <person name="Singh M."/>
            <person name="Singh A."/>
            <person name="Seah K."/>
            <person name="Emmerich C."/>
        </authorList>
    </citation>
    <scope>NUCLEOTIDE SEQUENCE</scope>
    <source>
        <strain evidence="2">ATCC30299</strain>
    </source>
</reference>
<dbReference type="CDD" id="cd06168">
    <property type="entry name" value="LSMD1"/>
    <property type="match status" value="1"/>
</dbReference>
<accession>A0AAU9KB35</accession>
<dbReference type="EMBL" id="CAJZBQ010000062">
    <property type="protein sequence ID" value="CAG9335426.1"/>
    <property type="molecule type" value="Genomic_DNA"/>
</dbReference>
<evidence type="ECO:0000259" key="1">
    <source>
        <dbReference type="SMART" id="SM00651"/>
    </source>
</evidence>
<proteinExistence type="predicted"/>
<comment type="caution">
    <text evidence="2">The sequence shown here is derived from an EMBL/GenBank/DDBJ whole genome shotgun (WGS) entry which is preliminary data.</text>
</comment>
<protein>
    <recommendedName>
        <fullName evidence="1">Sm domain-containing protein</fullName>
    </recommendedName>
</protein>